<comment type="caution">
    <text evidence="11">The sequence shown here is derived from an EMBL/GenBank/DDBJ whole genome shotgun (WGS) entry which is preliminary data.</text>
</comment>
<keyword evidence="5 9" id="KW-1133">Transmembrane helix</keyword>
<evidence type="ECO:0000256" key="4">
    <source>
        <dbReference type="ARBA" id="ARBA00022692"/>
    </source>
</evidence>
<accession>A0A4S4LT66</accession>
<organism evidence="11 12">
    <name type="scientific">Bondarzewia mesenterica</name>
    <dbReference type="NCBI Taxonomy" id="1095465"/>
    <lineage>
        <taxon>Eukaryota</taxon>
        <taxon>Fungi</taxon>
        <taxon>Dikarya</taxon>
        <taxon>Basidiomycota</taxon>
        <taxon>Agaricomycotina</taxon>
        <taxon>Agaricomycetes</taxon>
        <taxon>Russulales</taxon>
        <taxon>Bondarzewiaceae</taxon>
        <taxon>Bondarzewia</taxon>
    </lineage>
</organism>
<evidence type="ECO:0000256" key="5">
    <source>
        <dbReference type="ARBA" id="ARBA00022989"/>
    </source>
</evidence>
<feature type="transmembrane region" description="Helical" evidence="9">
    <location>
        <begin position="412"/>
        <end position="431"/>
    </location>
</feature>
<keyword evidence="3" id="KW-0813">Transport</keyword>
<dbReference type="Gene3D" id="1.20.1510.10">
    <property type="entry name" value="Cation efflux protein transmembrane domain"/>
    <property type="match status" value="2"/>
</dbReference>
<feature type="transmembrane region" description="Helical" evidence="9">
    <location>
        <begin position="342"/>
        <end position="361"/>
    </location>
</feature>
<feature type="domain" description="Cation efflux protein transmembrane" evidence="10">
    <location>
        <begin position="647"/>
        <end position="713"/>
    </location>
</feature>
<feature type="domain" description="Cation efflux protein transmembrane" evidence="10">
    <location>
        <begin position="342"/>
        <end position="533"/>
    </location>
</feature>
<evidence type="ECO:0000256" key="6">
    <source>
        <dbReference type="ARBA" id="ARBA00023065"/>
    </source>
</evidence>
<dbReference type="PANTHER" id="PTHR45755">
    <property type="match status" value="1"/>
</dbReference>
<keyword evidence="4 9" id="KW-0812">Transmembrane</keyword>
<feature type="transmembrane region" description="Helical" evidence="9">
    <location>
        <begin position="170"/>
        <end position="191"/>
    </location>
</feature>
<feature type="transmembrane region" description="Helical" evidence="9">
    <location>
        <begin position="94"/>
        <end position="115"/>
    </location>
</feature>
<feature type="transmembrane region" description="Helical" evidence="9">
    <location>
        <begin position="267"/>
        <end position="288"/>
    </location>
</feature>
<proteinExistence type="inferred from homology"/>
<feature type="compositionally biased region" description="Basic and acidic residues" evidence="8">
    <location>
        <begin position="638"/>
        <end position="653"/>
    </location>
</feature>
<dbReference type="PANTHER" id="PTHR45755:SF4">
    <property type="entry name" value="ZINC TRANSPORTER 7"/>
    <property type="match status" value="1"/>
</dbReference>
<dbReference type="GO" id="GO:1904257">
    <property type="term" value="P:zinc ion import into Golgi lumen"/>
    <property type="evidence" value="ECO:0007669"/>
    <property type="project" value="TreeGrafter"/>
</dbReference>
<evidence type="ECO:0000256" key="7">
    <source>
        <dbReference type="ARBA" id="ARBA00023136"/>
    </source>
</evidence>
<evidence type="ECO:0000256" key="9">
    <source>
        <dbReference type="SAM" id="Phobius"/>
    </source>
</evidence>
<dbReference type="EMBL" id="SGPL01000200">
    <property type="protein sequence ID" value="THH15614.1"/>
    <property type="molecule type" value="Genomic_DNA"/>
</dbReference>
<feature type="transmembrane region" description="Helical" evidence="9">
    <location>
        <begin position="373"/>
        <end position="392"/>
    </location>
</feature>
<dbReference type="Proteomes" id="UP000310158">
    <property type="component" value="Unassembled WGS sequence"/>
</dbReference>
<reference evidence="11 12" key="1">
    <citation type="submission" date="2019-02" db="EMBL/GenBank/DDBJ databases">
        <title>Genome sequencing of the rare red list fungi Bondarzewia mesenterica.</title>
        <authorList>
            <person name="Buettner E."/>
            <person name="Kellner H."/>
        </authorList>
    </citation>
    <scope>NUCLEOTIDE SEQUENCE [LARGE SCALE GENOMIC DNA]</scope>
    <source>
        <strain evidence="11 12">DSM 108281</strain>
    </source>
</reference>
<dbReference type="GO" id="GO:0006882">
    <property type="term" value="P:intracellular zinc ion homeostasis"/>
    <property type="evidence" value="ECO:0007669"/>
    <property type="project" value="InterPro"/>
</dbReference>
<comment type="subcellular location">
    <subcellularLocation>
        <location evidence="1">Membrane</location>
        <topology evidence="1">Multi-pass membrane protein</topology>
    </subcellularLocation>
</comment>
<dbReference type="NCBIfam" id="TIGR01297">
    <property type="entry name" value="CDF"/>
    <property type="match status" value="1"/>
</dbReference>
<dbReference type="InterPro" id="IPR002524">
    <property type="entry name" value="Cation_efflux"/>
</dbReference>
<dbReference type="SUPFAM" id="SSF161111">
    <property type="entry name" value="Cation efflux protein transmembrane domain-like"/>
    <property type="match status" value="1"/>
</dbReference>
<feature type="transmembrane region" description="Helical" evidence="9">
    <location>
        <begin position="443"/>
        <end position="463"/>
    </location>
</feature>
<feature type="transmembrane region" description="Helical" evidence="9">
    <location>
        <begin position="57"/>
        <end position="74"/>
    </location>
</feature>
<feature type="region of interest" description="Disordered" evidence="8">
    <location>
        <begin position="469"/>
        <end position="497"/>
    </location>
</feature>
<evidence type="ECO:0000313" key="12">
    <source>
        <dbReference type="Proteomes" id="UP000310158"/>
    </source>
</evidence>
<dbReference type="InterPro" id="IPR027469">
    <property type="entry name" value="Cation_efflux_TMD_sf"/>
</dbReference>
<keyword evidence="6" id="KW-0406">Ion transport</keyword>
<evidence type="ECO:0000256" key="1">
    <source>
        <dbReference type="ARBA" id="ARBA00004141"/>
    </source>
</evidence>
<feature type="transmembrane region" description="Helical" evidence="9">
    <location>
        <begin position="136"/>
        <end position="158"/>
    </location>
</feature>
<feature type="transmembrane region" description="Helical" evidence="9">
    <location>
        <begin position="692"/>
        <end position="710"/>
    </location>
</feature>
<keyword evidence="12" id="KW-1185">Reference proteome</keyword>
<name>A0A4S4LT66_9AGAM</name>
<protein>
    <recommendedName>
        <fullName evidence="10">Cation efflux protein transmembrane domain-containing protein</fullName>
    </recommendedName>
</protein>
<sequence length="797" mass="87974">MDTTNSRTRRKVILEPKTIISTSISNKLLPELLLSNVILVVSVWGTREWLFAQDVGVFWVLIRVLAVGSLGVFVKEVLAGNFEKTLSNIGSVEWPALAVSSVMLFLHHGSLVLALSRLPSTRAVLFTRFALDWAKALSSPTSFFRTTALILAFALSFYSDTKFSMDNVRTTLPGYLALALHAILASALEHMHGNFVTRLGSRFAPAFSTVGASLFGLLIYSMREFTATIPPAPIVPILSLLVIPLLSYTLRPSRNASEVMSSTSPHYLIISYLSTCLFTAVFGALSFFQFPTWSDLVVSGLLLYGIYPRKSWLKDGNARTPPFRVIRSYVKAIMENPESRKIFYFLMLNLSYMLVQMLYGIWTNSLGLISDAIHMGFDCMAIGVGLLASVMATWPPNERFTYGYARIETLSGFANGIFLVLISIFIIFEAIERLLDPPEMNTNQLLLISTLGLGVNLFGMFAMGGHHHHGHSHGHGHDHADSHSSTHDHDHHDDAHNHAQNTKTMLLIMAILVILVGKILSIPTIMQMDTITTVNIFKGTATLPSQYCVISFSIASVVEGSGTHHHHDHASSAHNVGHHLRGPSLQIDSHEGEFTGVDQPLVSARLRDGSSTSPITPNYRFGHDEHFATHHHPHHMPNLHDHSHTHSHSNEGHSHNMRGVFLHVMADTLGSVGVIVSTLLIQFYGWTGFDPIASLFIAILIAASVIPLISEKLLRSFLPLTVWHPILSHNFGHKDASSLIGSVHVQLSSSESSTQSSSPHAHDKLDRIVEHVDALLRSRVRGLEELTIQVEKAELGR</sequence>
<evidence type="ECO:0000313" key="11">
    <source>
        <dbReference type="EMBL" id="THH15614.1"/>
    </source>
</evidence>
<keyword evidence="7 9" id="KW-0472">Membrane</keyword>
<dbReference type="FunFam" id="1.20.1510.10:FF:000033">
    <property type="entry name" value="Unplaced genomic scaffold supercont1.9, whole genome shotgun sequence"/>
    <property type="match status" value="1"/>
</dbReference>
<dbReference type="GO" id="GO:0016020">
    <property type="term" value="C:membrane"/>
    <property type="evidence" value="ECO:0007669"/>
    <property type="project" value="UniProtKB-SubCell"/>
</dbReference>
<dbReference type="InterPro" id="IPR058533">
    <property type="entry name" value="Cation_efflux_TM"/>
</dbReference>
<dbReference type="GO" id="GO:0005385">
    <property type="term" value="F:zinc ion transmembrane transporter activity"/>
    <property type="evidence" value="ECO:0007669"/>
    <property type="project" value="InterPro"/>
</dbReference>
<feature type="compositionally biased region" description="Basic and acidic residues" evidence="8">
    <location>
        <begin position="475"/>
        <end position="497"/>
    </location>
</feature>
<evidence type="ECO:0000256" key="2">
    <source>
        <dbReference type="ARBA" id="ARBA00008873"/>
    </source>
</evidence>
<feature type="transmembrane region" description="Helical" evidence="9">
    <location>
        <begin position="660"/>
        <end position="686"/>
    </location>
</feature>
<dbReference type="GO" id="GO:0031410">
    <property type="term" value="C:cytoplasmic vesicle"/>
    <property type="evidence" value="ECO:0007669"/>
    <property type="project" value="TreeGrafter"/>
</dbReference>
<dbReference type="GO" id="GO:0005794">
    <property type="term" value="C:Golgi apparatus"/>
    <property type="evidence" value="ECO:0007669"/>
    <property type="project" value="TreeGrafter"/>
</dbReference>
<dbReference type="Pfam" id="PF01545">
    <property type="entry name" value="Cation_efflux"/>
    <property type="match status" value="2"/>
</dbReference>
<dbReference type="AlphaFoldDB" id="A0A4S4LT66"/>
<feature type="transmembrane region" description="Helical" evidence="9">
    <location>
        <begin position="203"/>
        <end position="222"/>
    </location>
</feature>
<evidence type="ECO:0000256" key="8">
    <source>
        <dbReference type="SAM" id="MobiDB-lite"/>
    </source>
</evidence>
<feature type="region of interest" description="Disordered" evidence="8">
    <location>
        <begin position="630"/>
        <end position="653"/>
    </location>
</feature>
<evidence type="ECO:0000259" key="10">
    <source>
        <dbReference type="Pfam" id="PF01545"/>
    </source>
</evidence>
<evidence type="ECO:0000256" key="3">
    <source>
        <dbReference type="ARBA" id="ARBA00022448"/>
    </source>
</evidence>
<feature type="transmembrane region" description="Helical" evidence="9">
    <location>
        <begin position="228"/>
        <end position="246"/>
    </location>
</feature>
<dbReference type="InterPro" id="IPR045316">
    <property type="entry name" value="Msc2-like"/>
</dbReference>
<comment type="similarity">
    <text evidence="2">Belongs to the cation diffusion facilitator (CDF) transporter (TC 2.A.4) family. SLC30A subfamily.</text>
</comment>
<dbReference type="OrthoDB" id="78669at2759"/>
<feature type="region of interest" description="Disordered" evidence="8">
    <location>
        <begin position="562"/>
        <end position="589"/>
    </location>
</feature>
<gene>
    <name evidence="11" type="ORF">EW146_g4892</name>
</gene>
<feature type="transmembrane region" description="Helical" evidence="9">
    <location>
        <begin position="504"/>
        <end position="521"/>
    </location>
</feature>